<dbReference type="GO" id="GO:0006606">
    <property type="term" value="P:protein import into nucleus"/>
    <property type="evidence" value="ECO:0007669"/>
    <property type="project" value="TreeGrafter"/>
</dbReference>
<feature type="region of interest" description="Disordered" evidence="5">
    <location>
        <begin position="551"/>
        <end position="1115"/>
    </location>
</feature>
<evidence type="ECO:0000256" key="3">
    <source>
        <dbReference type="ARBA" id="ARBA00023242"/>
    </source>
</evidence>
<feature type="compositionally biased region" description="Basic and acidic residues" evidence="5">
    <location>
        <begin position="722"/>
        <end position="733"/>
    </location>
</feature>
<comment type="subcellular location">
    <subcellularLocation>
        <location evidence="1">Nucleus</location>
    </subcellularLocation>
</comment>
<organism evidence="7 8">
    <name type="scientific">Carpinus fangiana</name>
    <dbReference type="NCBI Taxonomy" id="176857"/>
    <lineage>
        <taxon>Eukaryota</taxon>
        <taxon>Viridiplantae</taxon>
        <taxon>Streptophyta</taxon>
        <taxon>Embryophyta</taxon>
        <taxon>Tracheophyta</taxon>
        <taxon>Spermatophyta</taxon>
        <taxon>Magnoliopsida</taxon>
        <taxon>eudicotyledons</taxon>
        <taxon>Gunneridae</taxon>
        <taxon>Pentapetalae</taxon>
        <taxon>rosids</taxon>
        <taxon>fabids</taxon>
        <taxon>Fagales</taxon>
        <taxon>Betulaceae</taxon>
        <taxon>Carpinus</taxon>
    </lineage>
</organism>
<evidence type="ECO:0000313" key="7">
    <source>
        <dbReference type="EMBL" id="KAB8664803.1"/>
    </source>
</evidence>
<feature type="compositionally biased region" description="Acidic residues" evidence="5">
    <location>
        <begin position="1419"/>
        <end position="1428"/>
    </location>
</feature>
<evidence type="ECO:0000256" key="5">
    <source>
        <dbReference type="SAM" id="MobiDB-lite"/>
    </source>
</evidence>
<gene>
    <name evidence="7" type="ORF">FH972_026230</name>
</gene>
<dbReference type="PANTHER" id="PTHR23193:SF23">
    <property type="entry name" value="NUCLEAR PORE COMPLEX PROTEIN NUP153"/>
    <property type="match status" value="1"/>
</dbReference>
<protein>
    <recommendedName>
        <fullName evidence="6">Nucleoporin Nup159/Nup146 N-terminal domain-containing protein</fullName>
    </recommendedName>
</protein>
<dbReference type="OrthoDB" id="248320at2759"/>
<feature type="compositionally biased region" description="Low complexity" evidence="5">
    <location>
        <begin position="957"/>
        <end position="983"/>
    </location>
</feature>
<dbReference type="FunFam" id="2.130.10.10:FF:000645">
    <property type="entry name" value="Putative nuclear pore complex subunit Nup159"/>
    <property type="match status" value="1"/>
</dbReference>
<feature type="region of interest" description="Disordered" evidence="5">
    <location>
        <begin position="1388"/>
        <end position="1459"/>
    </location>
</feature>
<feature type="compositionally biased region" description="Polar residues" evidence="5">
    <location>
        <begin position="682"/>
        <end position="704"/>
    </location>
</feature>
<dbReference type="Proteomes" id="UP000327013">
    <property type="component" value="Unassembled WGS sequence"/>
</dbReference>
<dbReference type="PANTHER" id="PTHR23193">
    <property type="entry name" value="NUCLEAR PORE COMPLEX PROTEIN NUP"/>
    <property type="match status" value="1"/>
</dbReference>
<dbReference type="EMBL" id="VIBQ01000083">
    <property type="protein sequence ID" value="KAB8664803.1"/>
    <property type="molecule type" value="Genomic_DNA"/>
</dbReference>
<feature type="compositionally biased region" description="Pro residues" evidence="5">
    <location>
        <begin position="868"/>
        <end position="883"/>
    </location>
</feature>
<dbReference type="GO" id="GO:0006405">
    <property type="term" value="P:RNA export from nucleus"/>
    <property type="evidence" value="ECO:0007669"/>
    <property type="project" value="TreeGrafter"/>
</dbReference>
<feature type="coiled-coil region" evidence="4">
    <location>
        <begin position="1286"/>
        <end position="1313"/>
    </location>
</feature>
<dbReference type="InterPro" id="IPR015943">
    <property type="entry name" value="WD40/YVTN_repeat-like_dom_sf"/>
</dbReference>
<feature type="compositionally biased region" description="Polar residues" evidence="5">
    <location>
        <begin position="641"/>
        <end position="650"/>
    </location>
</feature>
<feature type="compositionally biased region" description="Polar residues" evidence="5">
    <location>
        <begin position="470"/>
        <end position="498"/>
    </location>
</feature>
<feature type="compositionally biased region" description="Polar residues" evidence="5">
    <location>
        <begin position="805"/>
        <end position="821"/>
    </location>
</feature>
<keyword evidence="3" id="KW-0539">Nucleus</keyword>
<name>A0A5N6L3R2_9ROSI</name>
<feature type="compositionally biased region" description="Low complexity" evidence="5">
    <location>
        <begin position="1089"/>
        <end position="1100"/>
    </location>
</feature>
<evidence type="ECO:0000256" key="2">
    <source>
        <dbReference type="ARBA" id="ARBA00022448"/>
    </source>
</evidence>
<feature type="compositionally biased region" description="Polar residues" evidence="5">
    <location>
        <begin position="1036"/>
        <end position="1048"/>
    </location>
</feature>
<feature type="domain" description="Nucleoporin Nup159/Nup146 N-terminal" evidence="6">
    <location>
        <begin position="51"/>
        <end position="432"/>
    </location>
</feature>
<dbReference type="GO" id="GO:0005643">
    <property type="term" value="C:nuclear pore"/>
    <property type="evidence" value="ECO:0007669"/>
    <property type="project" value="TreeGrafter"/>
</dbReference>
<keyword evidence="8" id="KW-1185">Reference proteome</keyword>
<evidence type="ECO:0000256" key="4">
    <source>
        <dbReference type="SAM" id="Coils"/>
    </source>
</evidence>
<dbReference type="Pfam" id="PF16755">
    <property type="entry name" value="Beta-prop_NUP159_NUP214"/>
    <property type="match status" value="1"/>
</dbReference>
<comment type="caution">
    <text evidence="7">The sequence shown here is derived from an EMBL/GenBank/DDBJ whole genome shotgun (WGS) entry which is preliminary data.</text>
</comment>
<feature type="compositionally biased region" description="Polar residues" evidence="5">
    <location>
        <begin position="587"/>
        <end position="606"/>
    </location>
</feature>
<dbReference type="GO" id="GO:0008139">
    <property type="term" value="F:nuclear localization sequence binding"/>
    <property type="evidence" value="ECO:0007669"/>
    <property type="project" value="TreeGrafter"/>
</dbReference>
<dbReference type="InterPro" id="IPR039462">
    <property type="entry name" value="Nup159/Nup146_N"/>
</dbReference>
<feature type="compositionally biased region" description="Acidic residues" evidence="5">
    <location>
        <begin position="1102"/>
        <end position="1115"/>
    </location>
</feature>
<dbReference type="GO" id="GO:0017056">
    <property type="term" value="F:structural constituent of nuclear pore"/>
    <property type="evidence" value="ECO:0007669"/>
    <property type="project" value="TreeGrafter"/>
</dbReference>
<feature type="compositionally biased region" description="Polar residues" evidence="5">
    <location>
        <begin position="552"/>
        <end position="568"/>
    </location>
</feature>
<proteinExistence type="predicted"/>
<feature type="compositionally biased region" description="Basic and acidic residues" evidence="5">
    <location>
        <begin position="910"/>
        <end position="927"/>
    </location>
</feature>
<feature type="compositionally biased region" description="Polar residues" evidence="5">
    <location>
        <begin position="1388"/>
        <end position="1397"/>
    </location>
</feature>
<feature type="region of interest" description="Disordered" evidence="5">
    <location>
        <begin position="460"/>
        <end position="526"/>
    </location>
</feature>
<evidence type="ECO:0000259" key="6">
    <source>
        <dbReference type="Pfam" id="PF16755"/>
    </source>
</evidence>
<evidence type="ECO:0000256" key="1">
    <source>
        <dbReference type="ARBA" id="ARBA00004123"/>
    </source>
</evidence>
<feature type="compositionally biased region" description="Polar residues" evidence="5">
    <location>
        <begin position="657"/>
        <end position="669"/>
    </location>
</feature>
<evidence type="ECO:0000313" key="8">
    <source>
        <dbReference type="Proteomes" id="UP000327013"/>
    </source>
</evidence>
<accession>A0A5N6L3R2</accession>
<keyword evidence="2" id="KW-0813">Transport</keyword>
<dbReference type="SUPFAM" id="SSF117289">
    <property type="entry name" value="Nucleoporin domain"/>
    <property type="match status" value="1"/>
</dbReference>
<dbReference type="InterPro" id="IPR026054">
    <property type="entry name" value="Nucleoporin"/>
</dbReference>
<dbReference type="Gene3D" id="2.130.10.10">
    <property type="entry name" value="YVTN repeat-like/Quinoprotein amine dehydrogenase"/>
    <property type="match status" value="1"/>
</dbReference>
<keyword evidence="4" id="KW-0175">Coiled coil</keyword>
<reference evidence="7 8" key="1">
    <citation type="submission" date="2019-06" db="EMBL/GenBank/DDBJ databases">
        <title>A chromosomal-level reference genome of Carpinus fangiana (Coryloideae, Betulaceae).</title>
        <authorList>
            <person name="Yang X."/>
            <person name="Wang Z."/>
            <person name="Zhang L."/>
            <person name="Hao G."/>
            <person name="Liu J."/>
            <person name="Yang Y."/>
        </authorList>
    </citation>
    <scope>NUCLEOTIDE SEQUENCE [LARGE SCALE GENOMIC DNA]</scope>
    <source>
        <strain evidence="7">Cfa_2016G</strain>
        <tissue evidence="7">Leaf</tissue>
    </source>
</reference>
<sequence length="1501" mass="157152">MFGAQSQPAAAQAQAGPELPTVSTENIGFLGFAGDTKIRLLPSSWPENSLPQSTSSLLSVASKKGILAAAGPETVVIASTKTVREAFTNEALAKDGNVRSFTPQLAIPMQQRISQLAFSCDESLLVMTAEEGGGLAVYDVDSVMQGNTQMSFAIPTNNIGVRALIPNPTEAHFFALVLSDGKLMVVNLKDRDFVKGANGPVLREGVSCASWSAKGKQLVAGLGDGTALQLTPDGVVKAELPYPPQVRADQPFEHHVSTISWLNNDTFMAMYTPSEATGGIIPESQCLIIQRQPKTANFTFHRLPDPTPPYGMERTPSHHFICRLKDFPPALNDALIISCSTAGEIGLFTNATSPLASDGQNTANTYTFTTMADDSRRAQLPFGSSTDTSPIGMAIDLSSNDPVKRPIPADSDIDASATPLPSLLVLNHEGILSAWWFVYSDSIRQKTAFPGLVAVSGQQPVKQPKATTPFGGQSQPQASPFGASSTLAVSTPAPSSTFGAPATFGGAKPSPWGSQNGSTPAPGPAFAKPAFGAPAFGTPGASAFGAPAAFGSRQSAWGTPSAATSSDKPNPFGSGGSVASPFGAVASGQTTASPFGAVASSNSSASPFGAPVGDKPSASPFGSFGGNTAVASPFGGLGGQNKPSLFGSTTPAPPLSTGPSFGSTVTIGSSLGVGASFGAPSSLGSKSPWATPSLSNNTSDQANKTAGDDAMMDDESSAETPSKPEQKKAEENKQPTNLFGMPSGGFQLGSQKQPESAKDFNQKPDGNNLFGSNFGAALDKAAQTTSTAVKQEPKDDVLPPLPSAAKQTTSPEAKSNGSKSPQAEAPKTAEAADDPLPPDPITNKKLYESVKDPLPIFGSKPPAQAQTPPKPPPEPAPNSPEPALPEDDDDASLAGSSPVDLGAPSSSETSARREEAAKDTTIEKLPSRPDSPSKLPVVSRPGPAWTFPKAEKAPELPTSSTPTSSLFGNAAPSFNSSAAAKPAVSGTPAATATNPPFLFQRPDAAQDSPRSPSPVRPDRAAPNSGSPTMRRISPMRNRSMQRPGSPQRTPAPAINFEPPKESASTPAPLLNMITSAPKEDRESAVAEIPASPTSSTSSLLDGAEEETGPAVEDDTADLDVEKELGESVEPSQNLPSFIAHQDYVSNLRFPPGLPTSTEKVYRDVQSMIDTLGLNSRALKSFTEWHEESYRDGGRTRSDLANEDDWCLIEVEDLGVLQRDLESHLNAECLESPRDKVAQLASILREISRLRARHADIHRLVALHGTDTVEADRARKTQLTAEQTSTLRDLRKAYAKVQSQLSRAEDSLTELLAKLASLDAGAGDSRAQPTVEAILNTIAKMTRMAETRRNEVDVVEAQLRRAGFRPRSKAHGRADDAADATAEDLGMSTLSLASSQRRSVYGTPRSKGQASPGAYKLEFSSDEDEDEIGDGAAQESPLRNRHASASKSPGKALALRRGVGELPKPSEEALAEYKAKQARKARVFGKLREKIIARTPADTLSS</sequence>